<evidence type="ECO:0000313" key="4">
    <source>
        <dbReference type="EMBL" id="OIQ87897.1"/>
    </source>
</evidence>
<evidence type="ECO:0000259" key="1">
    <source>
        <dbReference type="Pfam" id="PF25876"/>
    </source>
</evidence>
<comment type="caution">
    <text evidence="4">The sequence shown here is derived from an EMBL/GenBank/DDBJ whole genome shotgun (WGS) entry which is preliminary data.</text>
</comment>
<dbReference type="PANTHER" id="PTHR30469:SF33">
    <property type="entry name" value="SLR1207 PROTEIN"/>
    <property type="match status" value="1"/>
</dbReference>
<dbReference type="Gene3D" id="2.40.420.20">
    <property type="match status" value="1"/>
</dbReference>
<dbReference type="InterPro" id="IPR058625">
    <property type="entry name" value="MdtA-like_BSH"/>
</dbReference>
<reference evidence="4" key="1">
    <citation type="submission" date="2016-10" db="EMBL/GenBank/DDBJ databases">
        <title>Sequence of Gallionella enrichment culture.</title>
        <authorList>
            <person name="Poehlein A."/>
            <person name="Muehling M."/>
            <person name="Daniel R."/>
        </authorList>
    </citation>
    <scope>NUCLEOTIDE SEQUENCE</scope>
</reference>
<proteinExistence type="predicted"/>
<dbReference type="InterPro" id="IPR058624">
    <property type="entry name" value="MdtA-like_HH"/>
</dbReference>
<protein>
    <submittedName>
        <fullName evidence="4">Macrolide export protein MacA</fullName>
    </submittedName>
</protein>
<evidence type="ECO:0000259" key="3">
    <source>
        <dbReference type="Pfam" id="PF25954"/>
    </source>
</evidence>
<organism evidence="4">
    <name type="scientific">mine drainage metagenome</name>
    <dbReference type="NCBI Taxonomy" id="410659"/>
    <lineage>
        <taxon>unclassified sequences</taxon>
        <taxon>metagenomes</taxon>
        <taxon>ecological metagenomes</taxon>
    </lineage>
</organism>
<dbReference type="Gene3D" id="2.40.50.100">
    <property type="match status" value="2"/>
</dbReference>
<dbReference type="NCBIfam" id="TIGR01730">
    <property type="entry name" value="RND_mfp"/>
    <property type="match status" value="1"/>
</dbReference>
<dbReference type="EMBL" id="MLJW01000398">
    <property type="protein sequence ID" value="OIQ87897.1"/>
    <property type="molecule type" value="Genomic_DNA"/>
</dbReference>
<sequence>MSTPPDLSGSARRREGARRRRVRADGFARTRWLAALATLALLGVAVAGWWVTHRSVPVSYITAPVTRGIVARTVTATGTVNPVLTVIVGSYVSGVIQSQYCDYNTKVKKGQLCAKIDPRPYQTIVDENAAQLGTARAQLVKDQANFDYARNNYTRQSGLLGRGAVSQDTADQARNALDQAAAQVQLDKASVQERKASLEAARVNLDYTNIVSPVDGTVVSRNITIGQTVAASFQTPTLFLIATDLTRMQVDANVSESDIGAVRDGDKASFTVEAYSGHPFQGRVVQVRQAPQSVQNVVTYDVVVGVDNKALLLKPGMTATVGIVTAERDGVLRVPDQALRFSPAGAAARAEGRQTRVWVLRDGRPAPATIKTGLDDDTYTEVVAGEIKAGDRVIVGENRAGAAAQAGASMRFGL</sequence>
<feature type="domain" description="CusB-like beta-barrel" evidence="3">
    <location>
        <begin position="250"/>
        <end position="325"/>
    </location>
</feature>
<dbReference type="PANTHER" id="PTHR30469">
    <property type="entry name" value="MULTIDRUG RESISTANCE PROTEIN MDTA"/>
    <property type="match status" value="1"/>
</dbReference>
<accession>A0A1J5QW35</accession>
<dbReference type="InterPro" id="IPR006143">
    <property type="entry name" value="RND_pump_MFP"/>
</dbReference>
<dbReference type="SUPFAM" id="SSF111369">
    <property type="entry name" value="HlyD-like secretion proteins"/>
    <property type="match status" value="1"/>
</dbReference>
<feature type="domain" description="Multidrug resistance protein MdtA-like alpha-helical hairpin" evidence="1">
    <location>
        <begin position="132"/>
        <end position="208"/>
    </location>
</feature>
<evidence type="ECO:0000259" key="2">
    <source>
        <dbReference type="Pfam" id="PF25917"/>
    </source>
</evidence>
<dbReference type="AlphaFoldDB" id="A0A1J5QW35"/>
<dbReference type="GO" id="GO:0015562">
    <property type="term" value="F:efflux transmembrane transporter activity"/>
    <property type="evidence" value="ECO:0007669"/>
    <property type="project" value="TreeGrafter"/>
</dbReference>
<dbReference type="Pfam" id="PF25876">
    <property type="entry name" value="HH_MFP_RND"/>
    <property type="match status" value="1"/>
</dbReference>
<dbReference type="Gene3D" id="2.40.30.170">
    <property type="match status" value="1"/>
</dbReference>
<feature type="domain" description="Multidrug resistance protein MdtA-like barrel-sandwich hybrid" evidence="2">
    <location>
        <begin position="85"/>
        <end position="237"/>
    </location>
</feature>
<dbReference type="Pfam" id="PF25954">
    <property type="entry name" value="Beta-barrel_RND_2"/>
    <property type="match status" value="1"/>
</dbReference>
<gene>
    <name evidence="4" type="primary">macA_24</name>
    <name evidence="4" type="ORF">GALL_302280</name>
</gene>
<name>A0A1J5QW35_9ZZZZ</name>
<dbReference type="GO" id="GO:1990281">
    <property type="term" value="C:efflux pump complex"/>
    <property type="evidence" value="ECO:0007669"/>
    <property type="project" value="TreeGrafter"/>
</dbReference>
<dbReference type="InterPro" id="IPR058792">
    <property type="entry name" value="Beta-barrel_RND_2"/>
</dbReference>
<dbReference type="Pfam" id="PF25917">
    <property type="entry name" value="BSH_RND"/>
    <property type="match status" value="1"/>
</dbReference>